<feature type="domain" description="DUF4010" evidence="3">
    <location>
        <begin position="195"/>
        <end position="400"/>
    </location>
</feature>
<feature type="transmembrane region" description="Helical" evidence="1">
    <location>
        <begin position="75"/>
        <end position="93"/>
    </location>
</feature>
<reference evidence="5" key="1">
    <citation type="submission" date="2017-11" db="EMBL/GenBank/DDBJ databases">
        <authorList>
            <person name="Duchaud E."/>
        </authorList>
    </citation>
    <scope>NUCLEOTIDE SEQUENCE [LARGE SCALE GENOMIC DNA]</scope>
    <source>
        <strain evidence="5">Tenacibaculum sp. TNO020</strain>
    </source>
</reference>
<protein>
    <submittedName>
        <fullName evidence="4">MgtC/SapB family transporter</fullName>
    </submittedName>
</protein>
<feature type="transmembrane region" description="Helical" evidence="1">
    <location>
        <begin position="280"/>
        <end position="299"/>
    </location>
</feature>
<feature type="transmembrane region" description="Helical" evidence="1">
    <location>
        <begin position="12"/>
        <end position="37"/>
    </location>
</feature>
<feature type="transmembrane region" description="Helical" evidence="1">
    <location>
        <begin position="319"/>
        <end position="339"/>
    </location>
</feature>
<feature type="transmembrane region" description="Helical" evidence="1">
    <location>
        <begin position="378"/>
        <end position="397"/>
    </location>
</feature>
<proteinExistence type="predicted"/>
<dbReference type="InterPro" id="IPR025105">
    <property type="entry name" value="DUF4010"/>
</dbReference>
<keyword evidence="1" id="KW-0812">Transmembrane</keyword>
<keyword evidence="1" id="KW-1133">Transmembrane helix</keyword>
<feature type="transmembrane region" description="Helical" evidence="1">
    <location>
        <begin position="217"/>
        <end position="238"/>
    </location>
</feature>
<dbReference type="Pfam" id="PF13194">
    <property type="entry name" value="DUF4010"/>
    <property type="match status" value="1"/>
</dbReference>
<dbReference type="Pfam" id="PF02308">
    <property type="entry name" value="MgtC"/>
    <property type="match status" value="1"/>
</dbReference>
<evidence type="ECO:0000259" key="2">
    <source>
        <dbReference type="Pfam" id="PF02308"/>
    </source>
</evidence>
<feature type="transmembrane region" description="Helical" evidence="1">
    <location>
        <begin position="49"/>
        <end position="69"/>
    </location>
</feature>
<keyword evidence="5" id="KW-1185">Reference proteome</keyword>
<feature type="transmembrane region" description="Helical" evidence="1">
    <location>
        <begin position="409"/>
        <end position="427"/>
    </location>
</feature>
<accession>A0A2H1YF19</accession>
<feature type="transmembrane region" description="Helical" evidence="1">
    <location>
        <begin position="187"/>
        <end position="208"/>
    </location>
</feature>
<evidence type="ECO:0000313" key="4">
    <source>
        <dbReference type="EMBL" id="SOS74078.1"/>
    </source>
</evidence>
<dbReference type="EMBL" id="OENF01000010">
    <property type="protein sequence ID" value="SOS74078.1"/>
    <property type="molecule type" value="Genomic_DNA"/>
</dbReference>
<feature type="transmembrane region" description="Helical" evidence="1">
    <location>
        <begin position="346"/>
        <end position="366"/>
    </location>
</feature>
<dbReference type="Proteomes" id="UP000234211">
    <property type="component" value="Unassembled WGS sequence"/>
</dbReference>
<feature type="transmembrane region" description="Helical" evidence="1">
    <location>
        <begin position="250"/>
        <end position="273"/>
    </location>
</feature>
<feature type="transmembrane region" description="Helical" evidence="1">
    <location>
        <begin position="105"/>
        <end position="122"/>
    </location>
</feature>
<name>A0A2H1YF19_9FLAO</name>
<gene>
    <name evidence="4" type="ORF">TNO020_180107</name>
</gene>
<sequence length="430" mass="47082">MLIFTSNMETSYGFIEFLGPYMLGILIATGLGLIIGLEREFDRIQEKGFAGIRTFPIVSIIGFSLGSLASEFSPWLVIISLGCFILFLALYHFSPEKEEYGQGLTTNLALMATCILGVMVSVTLYREAVSTAVIIVTLLSLKTKFRAVISNITSEELFAFIKFSIMALLILPFLPNKNFGPNNLINLFEIGAIVVIVSFINFIGYFLVKFVGSKKGIIITAILGGLISSTAVAWNYASRSKETPELSKKYSAGIIIASAIMFPRLAFVSYLFNHQIFKHIVIPFTLLTLVCVVATFILIRKDNHHPNTNIKLGNPLNFLNALGFGVIYLLILFAVFYSNQFFGEAGLYYSAFIAGLADTDAITISMAKFSLNNDKLSLASSVIIVATLSNMLVKLGITYFKGATSAGKYVGYAFGSVILIGIFNIIINNL</sequence>
<feature type="domain" description="MgtC/SapB/SrpB/YhiD N-terminal" evidence="2">
    <location>
        <begin position="25"/>
        <end position="146"/>
    </location>
</feature>
<dbReference type="AlphaFoldDB" id="A0A2H1YF19"/>
<dbReference type="PANTHER" id="PTHR39084:SF1">
    <property type="entry name" value="DUF4010 DOMAIN-CONTAINING PROTEIN"/>
    <property type="match status" value="1"/>
</dbReference>
<feature type="transmembrane region" description="Helical" evidence="1">
    <location>
        <begin position="157"/>
        <end position="175"/>
    </location>
</feature>
<keyword evidence="1" id="KW-0472">Membrane</keyword>
<evidence type="ECO:0000256" key="1">
    <source>
        <dbReference type="SAM" id="Phobius"/>
    </source>
</evidence>
<organism evidence="4 5">
    <name type="scientific">Tenacibaculum piscium</name>
    <dbReference type="NCBI Taxonomy" id="1458515"/>
    <lineage>
        <taxon>Bacteria</taxon>
        <taxon>Pseudomonadati</taxon>
        <taxon>Bacteroidota</taxon>
        <taxon>Flavobacteriia</taxon>
        <taxon>Flavobacteriales</taxon>
        <taxon>Flavobacteriaceae</taxon>
        <taxon>Tenacibaculum</taxon>
    </lineage>
</organism>
<evidence type="ECO:0000259" key="3">
    <source>
        <dbReference type="Pfam" id="PF13194"/>
    </source>
</evidence>
<dbReference type="PANTHER" id="PTHR39084">
    <property type="entry name" value="MEMBRANE PROTEIN-RELATED"/>
    <property type="match status" value="1"/>
</dbReference>
<evidence type="ECO:0000313" key="5">
    <source>
        <dbReference type="Proteomes" id="UP000234211"/>
    </source>
</evidence>
<dbReference type="InterPro" id="IPR049177">
    <property type="entry name" value="MgtC_SapB_SrpB_YhiD_N"/>
</dbReference>